<comment type="catalytic activity">
    <reaction evidence="1">
        <text>L-glutamyl-[protein] + S-adenosyl-L-methionine = [protein]-L-glutamate 5-O-methyl ester + S-adenosyl-L-homocysteine</text>
        <dbReference type="Rhea" id="RHEA:24452"/>
        <dbReference type="Rhea" id="RHEA-COMP:10208"/>
        <dbReference type="Rhea" id="RHEA-COMP:10311"/>
        <dbReference type="ChEBI" id="CHEBI:29973"/>
        <dbReference type="ChEBI" id="CHEBI:57856"/>
        <dbReference type="ChEBI" id="CHEBI:59789"/>
        <dbReference type="ChEBI" id="CHEBI:82795"/>
        <dbReference type="EC" id="2.1.1.80"/>
    </reaction>
</comment>
<keyword evidence="8" id="KW-1185">Reference proteome</keyword>
<dbReference type="OrthoDB" id="9816309at2"/>
<dbReference type="GO" id="GO:0032259">
    <property type="term" value="P:methylation"/>
    <property type="evidence" value="ECO:0007669"/>
    <property type="project" value="UniProtKB-KW"/>
</dbReference>
<evidence type="ECO:0000313" key="8">
    <source>
        <dbReference type="Proteomes" id="UP000095347"/>
    </source>
</evidence>
<dbReference type="PROSITE" id="PS50123">
    <property type="entry name" value="CHER"/>
    <property type="match status" value="1"/>
</dbReference>
<evidence type="ECO:0000256" key="5">
    <source>
        <dbReference type="ARBA" id="ARBA00022691"/>
    </source>
</evidence>
<dbReference type="STRING" id="28181.BEN30_06695"/>
<evidence type="ECO:0000256" key="3">
    <source>
        <dbReference type="ARBA" id="ARBA00022603"/>
    </source>
</evidence>
<organism evidence="7 8">
    <name type="scientific">Magnetovibrio blakemorei</name>
    <dbReference type="NCBI Taxonomy" id="28181"/>
    <lineage>
        <taxon>Bacteria</taxon>
        <taxon>Pseudomonadati</taxon>
        <taxon>Pseudomonadota</taxon>
        <taxon>Alphaproteobacteria</taxon>
        <taxon>Rhodospirillales</taxon>
        <taxon>Magnetovibrionaceae</taxon>
        <taxon>Magnetovibrio</taxon>
    </lineage>
</organism>
<feature type="domain" description="CheR-type methyltransferase" evidence="6">
    <location>
        <begin position="1"/>
        <end position="271"/>
    </location>
</feature>
<dbReference type="SUPFAM" id="SSF53335">
    <property type="entry name" value="S-adenosyl-L-methionine-dependent methyltransferases"/>
    <property type="match status" value="1"/>
</dbReference>
<dbReference type="AlphaFoldDB" id="A0A1E5Q9T8"/>
<accession>A0A1E5Q9T8</accession>
<dbReference type="PANTHER" id="PTHR24422">
    <property type="entry name" value="CHEMOTAXIS PROTEIN METHYLTRANSFERASE"/>
    <property type="match status" value="1"/>
</dbReference>
<reference evidence="8" key="1">
    <citation type="submission" date="2016-07" db="EMBL/GenBank/DDBJ databases">
        <authorList>
            <person name="Florea S."/>
            <person name="Webb J.S."/>
            <person name="Jaromczyk J."/>
            <person name="Schardl C.L."/>
        </authorList>
    </citation>
    <scope>NUCLEOTIDE SEQUENCE [LARGE SCALE GENOMIC DNA]</scope>
    <source>
        <strain evidence="8">MV-1</strain>
    </source>
</reference>
<dbReference type="Gene3D" id="3.40.50.150">
    <property type="entry name" value="Vaccinia Virus protein VP39"/>
    <property type="match status" value="1"/>
</dbReference>
<keyword evidence="5" id="KW-0949">S-adenosyl-L-methionine</keyword>
<dbReference type="InterPro" id="IPR000780">
    <property type="entry name" value="CheR_MeTrfase"/>
</dbReference>
<dbReference type="Gene3D" id="1.10.155.10">
    <property type="entry name" value="Chemotaxis receptor methyltransferase CheR, N-terminal domain"/>
    <property type="match status" value="1"/>
</dbReference>
<sequence length="279" mass="31669">MGSEYFDYIRDLLKDRSGLAVSLDKTYLIDTRLLPVARKHGYDTIVDMVKALKIRHNEALVVEIAEAMNTHESLFFRDVEPFELFKNIILPQVLQRRKDTRRMRIWCAACSSGQEPYSLAMLLHEEAHRLSGWNMEIVATDISHSVLARAKEGLFSQFEVQRGLPVQMLVKHFAQEGDYWRISDKIRKAVTFKAFNLLTDPRGLGRFDVVFCRNVLIYFDLETKRKVLDALGGVIAPDGVLFLGSSESTIGLTEQLWPVEAGLGVYKHTGSPPSLAELP</sequence>
<dbReference type="Pfam" id="PF03705">
    <property type="entry name" value="CheR_N"/>
    <property type="match status" value="1"/>
</dbReference>
<dbReference type="PRINTS" id="PR00996">
    <property type="entry name" value="CHERMTFRASE"/>
</dbReference>
<dbReference type="Pfam" id="PF01739">
    <property type="entry name" value="CheR"/>
    <property type="match status" value="1"/>
</dbReference>
<comment type="caution">
    <text evidence="7">The sequence shown here is derived from an EMBL/GenBank/DDBJ whole genome shotgun (WGS) entry which is preliminary data.</text>
</comment>
<dbReference type="SMART" id="SM00138">
    <property type="entry name" value="MeTrc"/>
    <property type="match status" value="1"/>
</dbReference>
<keyword evidence="3" id="KW-0489">Methyltransferase</keyword>
<name>A0A1E5Q9T8_9PROT</name>
<proteinExistence type="predicted"/>
<dbReference type="InterPro" id="IPR050903">
    <property type="entry name" value="Bact_Chemotaxis_MeTrfase"/>
</dbReference>
<dbReference type="RefSeq" id="WP_069957283.1">
    <property type="nucleotide sequence ID" value="NZ_MCGG01000015.1"/>
</dbReference>
<dbReference type="EC" id="2.1.1.80" evidence="2"/>
<dbReference type="InterPro" id="IPR036804">
    <property type="entry name" value="CheR_N_sf"/>
</dbReference>
<gene>
    <name evidence="7" type="ORF">BEN30_06695</name>
</gene>
<evidence type="ECO:0000313" key="7">
    <source>
        <dbReference type="EMBL" id="OEJ68289.1"/>
    </source>
</evidence>
<dbReference type="GO" id="GO:0008983">
    <property type="term" value="F:protein-glutamate O-methyltransferase activity"/>
    <property type="evidence" value="ECO:0007669"/>
    <property type="project" value="UniProtKB-EC"/>
</dbReference>
<dbReference type="SUPFAM" id="SSF47757">
    <property type="entry name" value="Chemotaxis receptor methyltransferase CheR, N-terminal domain"/>
    <property type="match status" value="1"/>
</dbReference>
<keyword evidence="4" id="KW-0808">Transferase</keyword>
<evidence type="ECO:0000259" key="6">
    <source>
        <dbReference type="PROSITE" id="PS50123"/>
    </source>
</evidence>
<dbReference type="InterPro" id="IPR029063">
    <property type="entry name" value="SAM-dependent_MTases_sf"/>
</dbReference>
<dbReference type="PANTHER" id="PTHR24422:SF21">
    <property type="entry name" value="CHEMOTAXIS PROTEIN METHYLTRANSFERASE 1"/>
    <property type="match status" value="1"/>
</dbReference>
<dbReference type="Proteomes" id="UP000095347">
    <property type="component" value="Unassembled WGS sequence"/>
</dbReference>
<protein>
    <recommendedName>
        <fullName evidence="2">protein-glutamate O-methyltransferase</fullName>
        <ecNumber evidence="2">2.1.1.80</ecNumber>
    </recommendedName>
</protein>
<evidence type="ECO:0000256" key="4">
    <source>
        <dbReference type="ARBA" id="ARBA00022679"/>
    </source>
</evidence>
<dbReference type="InterPro" id="IPR022642">
    <property type="entry name" value="CheR_C"/>
</dbReference>
<evidence type="ECO:0000256" key="1">
    <source>
        <dbReference type="ARBA" id="ARBA00001541"/>
    </source>
</evidence>
<dbReference type="InterPro" id="IPR022641">
    <property type="entry name" value="CheR_N"/>
</dbReference>
<dbReference type="EMBL" id="MCGG01000015">
    <property type="protein sequence ID" value="OEJ68289.1"/>
    <property type="molecule type" value="Genomic_DNA"/>
</dbReference>
<evidence type="ECO:0000256" key="2">
    <source>
        <dbReference type="ARBA" id="ARBA00012534"/>
    </source>
</evidence>